<evidence type="ECO:0000313" key="7">
    <source>
        <dbReference type="EMBL" id="WPG99524.1"/>
    </source>
</evidence>
<dbReference type="CDD" id="cd06454">
    <property type="entry name" value="KBL_like"/>
    <property type="match status" value="1"/>
</dbReference>
<feature type="region of interest" description="Disordered" evidence="5">
    <location>
        <begin position="22"/>
        <end position="78"/>
    </location>
</feature>
<dbReference type="FunFam" id="3.90.1150.10:FF:000004">
    <property type="entry name" value="2-amino-3-ketobutyrate coenzyme A ligase"/>
    <property type="match status" value="1"/>
</dbReference>
<gene>
    <name evidence="7" type="ORF">R9X50_00233900</name>
</gene>
<dbReference type="SUPFAM" id="SSF53383">
    <property type="entry name" value="PLP-dependent transferases"/>
    <property type="match status" value="1"/>
</dbReference>
<dbReference type="GO" id="GO:0017059">
    <property type="term" value="C:serine palmitoyltransferase complex"/>
    <property type="evidence" value="ECO:0007669"/>
    <property type="project" value="TreeGrafter"/>
</dbReference>
<dbReference type="PANTHER" id="PTHR13693:SF3">
    <property type="entry name" value="LD36009P"/>
    <property type="match status" value="1"/>
</dbReference>
<dbReference type="GO" id="GO:0004758">
    <property type="term" value="F:serine C-palmitoyltransferase activity"/>
    <property type="evidence" value="ECO:0007669"/>
    <property type="project" value="TreeGrafter"/>
</dbReference>
<protein>
    <submittedName>
        <fullName evidence="7">Serine palmitoyltransferase 2</fullName>
    </submittedName>
</protein>
<evidence type="ECO:0000256" key="2">
    <source>
        <dbReference type="ARBA" id="ARBA00022679"/>
    </source>
</evidence>
<reference evidence="7 8" key="1">
    <citation type="submission" date="2023-11" db="EMBL/GenBank/DDBJ databases">
        <title>An acidophilic fungus is an integral part of prey digestion in a carnivorous sundew plant.</title>
        <authorList>
            <person name="Tsai I.J."/>
        </authorList>
    </citation>
    <scope>NUCLEOTIDE SEQUENCE [LARGE SCALE GENOMIC DNA]</scope>
    <source>
        <strain evidence="7">169a</strain>
    </source>
</reference>
<name>A0AAQ3M298_9PEZI</name>
<evidence type="ECO:0000256" key="4">
    <source>
        <dbReference type="ARBA" id="ARBA00023315"/>
    </source>
</evidence>
<dbReference type="InterPro" id="IPR050087">
    <property type="entry name" value="AON_synthase_class-II"/>
</dbReference>
<dbReference type="PANTHER" id="PTHR13693">
    <property type="entry name" value="CLASS II AMINOTRANSFERASE/8-AMINO-7-OXONONANOATE SYNTHASE"/>
    <property type="match status" value="1"/>
</dbReference>
<dbReference type="Proteomes" id="UP001303373">
    <property type="component" value="Chromosome 3"/>
</dbReference>
<organism evidence="7 8">
    <name type="scientific">Acrodontium crateriforme</name>
    <dbReference type="NCBI Taxonomy" id="150365"/>
    <lineage>
        <taxon>Eukaryota</taxon>
        <taxon>Fungi</taxon>
        <taxon>Dikarya</taxon>
        <taxon>Ascomycota</taxon>
        <taxon>Pezizomycotina</taxon>
        <taxon>Dothideomycetes</taxon>
        <taxon>Dothideomycetidae</taxon>
        <taxon>Mycosphaerellales</taxon>
        <taxon>Teratosphaeriaceae</taxon>
        <taxon>Acrodontium</taxon>
    </lineage>
</organism>
<feature type="compositionally biased region" description="Low complexity" evidence="5">
    <location>
        <begin position="52"/>
        <end position="63"/>
    </location>
</feature>
<dbReference type="InterPro" id="IPR015424">
    <property type="entry name" value="PyrdxlP-dep_Trfase"/>
</dbReference>
<keyword evidence="8" id="KW-1185">Reference proteome</keyword>
<dbReference type="GO" id="GO:0046512">
    <property type="term" value="P:sphingosine biosynthetic process"/>
    <property type="evidence" value="ECO:0007669"/>
    <property type="project" value="TreeGrafter"/>
</dbReference>
<dbReference type="Gene3D" id="3.90.1150.10">
    <property type="entry name" value="Aspartate Aminotransferase, domain 1"/>
    <property type="match status" value="1"/>
</dbReference>
<keyword evidence="4" id="KW-0012">Acyltransferase</keyword>
<evidence type="ECO:0000256" key="3">
    <source>
        <dbReference type="ARBA" id="ARBA00022898"/>
    </source>
</evidence>
<dbReference type="InterPro" id="IPR015422">
    <property type="entry name" value="PyrdxlP-dep_Trfase_small"/>
</dbReference>
<feature type="domain" description="Aminotransferase class I/classII large" evidence="6">
    <location>
        <begin position="256"/>
        <end position="611"/>
    </location>
</feature>
<evidence type="ECO:0000256" key="5">
    <source>
        <dbReference type="SAM" id="MobiDB-lite"/>
    </source>
</evidence>
<proteinExistence type="predicted"/>
<evidence type="ECO:0000256" key="1">
    <source>
        <dbReference type="ARBA" id="ARBA00001933"/>
    </source>
</evidence>
<dbReference type="InterPro" id="IPR004839">
    <property type="entry name" value="Aminotransferase_I/II_large"/>
</dbReference>
<dbReference type="AlphaFoldDB" id="A0AAQ3M298"/>
<dbReference type="GO" id="GO:0046513">
    <property type="term" value="P:ceramide biosynthetic process"/>
    <property type="evidence" value="ECO:0007669"/>
    <property type="project" value="TreeGrafter"/>
</dbReference>
<accession>A0AAQ3M298</accession>
<dbReference type="Pfam" id="PF00155">
    <property type="entry name" value="Aminotran_1_2"/>
    <property type="match status" value="1"/>
</dbReference>
<keyword evidence="3" id="KW-0663">Pyridoxal phosphate</keyword>
<evidence type="ECO:0000313" key="8">
    <source>
        <dbReference type="Proteomes" id="UP001303373"/>
    </source>
</evidence>
<dbReference type="GO" id="GO:0030170">
    <property type="term" value="F:pyridoxal phosphate binding"/>
    <property type="evidence" value="ECO:0007669"/>
    <property type="project" value="InterPro"/>
</dbReference>
<sequence>MPIRTLNLFSAAFSTPKPEILSEKEPIQIETNETTTKNKSRPLFSLQSIAGSPRSRTSDTPSTKLEAPQIPSFRPPSPQIPTLSLPTINLTTATGEKSKMEEPMKPLTLFSPPTPAEAKRLAKQHAAFGPLGSKQHLYSSRFVGEEFPDPIEDEPPYFYLITTYISYLILIIFGHVRDFFGKRFRQDHYKHLQERDGYAPLNSDFDNFYIRRLQLRINDCFRRPVTGVPGRFITLLDRTSDDFNLSFKLTGTTTEALNMSSYNYLGFAQSEGECADAAEMSLRKYGISLCSPRSDVGTSDLHVEVERQVAGFVGKEAATVYSMGFVTNATVFSALVGKGCLLISDQLNHSSIRFGARLSGAVIDMFKHNDMADLERLLRERISQGQPRTHRPWRKILIAVEGLYSMEGTMCNLPGLIALKKKYKFALYVDEAHSIGALGPRGRGVCDYFSISPSEIDILMGTFTKSFGANGGYVCASKALIDKIRVTNAGTIFGEAPTPAVLTQIATSLKIISGDLAPGQGEERLQRLAFNSRYLRLGLKRLGFIIYGHDDSPIIPLLLYHPAKIPAFSHEMLKRKIAVVVVGYPATPLISSRARFCVSAAHTKDDLDRLLVACDQAGEVLQLKFSSGIAGGQEAMHEGLVNEKESNVRSCLETSSEPIVTAPRWRVEDVIKRGVQDVKQPLY</sequence>
<evidence type="ECO:0000259" key="6">
    <source>
        <dbReference type="Pfam" id="PF00155"/>
    </source>
</evidence>
<keyword evidence="2" id="KW-0808">Transferase</keyword>
<dbReference type="Gene3D" id="3.40.640.10">
    <property type="entry name" value="Type I PLP-dependent aspartate aminotransferase-like (Major domain)"/>
    <property type="match status" value="1"/>
</dbReference>
<dbReference type="InterPro" id="IPR015421">
    <property type="entry name" value="PyrdxlP-dep_Trfase_major"/>
</dbReference>
<dbReference type="GO" id="GO:0016020">
    <property type="term" value="C:membrane"/>
    <property type="evidence" value="ECO:0007669"/>
    <property type="project" value="GOC"/>
</dbReference>
<dbReference type="EMBL" id="CP138582">
    <property type="protein sequence ID" value="WPG99524.1"/>
    <property type="molecule type" value="Genomic_DNA"/>
</dbReference>
<comment type="cofactor">
    <cofactor evidence="1">
        <name>pyridoxal 5'-phosphate</name>
        <dbReference type="ChEBI" id="CHEBI:597326"/>
    </cofactor>
</comment>